<evidence type="ECO:0000313" key="2">
    <source>
        <dbReference type="EMBL" id="KAG7317089.1"/>
    </source>
</evidence>
<dbReference type="EMBL" id="JAHKSW010000024">
    <property type="protein sequence ID" value="KAG7317089.1"/>
    <property type="molecule type" value="Genomic_DNA"/>
</dbReference>
<dbReference type="Proteomes" id="UP000824219">
    <property type="component" value="Linkage Group LG24"/>
</dbReference>
<sequence length="142" mass="15157">MRSHRPACWNEEGVNMAVHSSSASVVTQTTTFTIIGARLRHRRRPISRVSGQRASGRAHAEAQSALLCSLPAPGTARERGAAALQDRRASPEPEQPEAVKASQITVPLEQRLDRPSVRSECSGARHLLSLSSGAVNVATDAS</sequence>
<organism evidence="2 3">
    <name type="scientific">Hemibagrus wyckioides</name>
    <dbReference type="NCBI Taxonomy" id="337641"/>
    <lineage>
        <taxon>Eukaryota</taxon>
        <taxon>Metazoa</taxon>
        <taxon>Chordata</taxon>
        <taxon>Craniata</taxon>
        <taxon>Vertebrata</taxon>
        <taxon>Euteleostomi</taxon>
        <taxon>Actinopterygii</taxon>
        <taxon>Neopterygii</taxon>
        <taxon>Teleostei</taxon>
        <taxon>Ostariophysi</taxon>
        <taxon>Siluriformes</taxon>
        <taxon>Bagridae</taxon>
        <taxon>Hemibagrus</taxon>
    </lineage>
</organism>
<evidence type="ECO:0000313" key="3">
    <source>
        <dbReference type="Proteomes" id="UP000824219"/>
    </source>
</evidence>
<dbReference type="OrthoDB" id="10375334at2759"/>
<name>A0A9D3SFK7_9TELE</name>
<comment type="caution">
    <text evidence="2">The sequence shown here is derived from an EMBL/GenBank/DDBJ whole genome shotgun (WGS) entry which is preliminary data.</text>
</comment>
<keyword evidence="3" id="KW-1185">Reference proteome</keyword>
<evidence type="ECO:0000256" key="1">
    <source>
        <dbReference type="SAM" id="MobiDB-lite"/>
    </source>
</evidence>
<reference evidence="2 3" key="1">
    <citation type="submission" date="2021-06" db="EMBL/GenBank/DDBJ databases">
        <title>Chromosome-level genome assembly of the red-tail catfish (Hemibagrus wyckioides).</title>
        <authorList>
            <person name="Shao F."/>
        </authorList>
    </citation>
    <scope>NUCLEOTIDE SEQUENCE [LARGE SCALE GENOMIC DNA]</scope>
    <source>
        <strain evidence="2">EC202008001</strain>
        <tissue evidence="2">Blood</tissue>
    </source>
</reference>
<feature type="compositionally biased region" description="Basic and acidic residues" evidence="1">
    <location>
        <begin position="76"/>
        <end position="91"/>
    </location>
</feature>
<feature type="region of interest" description="Disordered" evidence="1">
    <location>
        <begin position="69"/>
        <end position="101"/>
    </location>
</feature>
<protein>
    <submittedName>
        <fullName evidence="2">Uncharacterized protein</fullName>
    </submittedName>
</protein>
<dbReference type="AlphaFoldDB" id="A0A9D3SFK7"/>
<gene>
    <name evidence="2" type="ORF">KOW79_019387</name>
</gene>
<proteinExistence type="predicted"/>
<accession>A0A9D3SFK7</accession>